<dbReference type="RefSeq" id="WP_189514501.1">
    <property type="nucleotide sequence ID" value="NZ_BMZM01000001.1"/>
</dbReference>
<dbReference type="NCBIfam" id="TIGR02292">
    <property type="entry name" value="ygfB_yecA"/>
    <property type="match status" value="1"/>
</dbReference>
<dbReference type="Proteomes" id="UP000604243">
    <property type="component" value="Unassembled WGS sequence"/>
</dbReference>
<dbReference type="Gene3D" id="1.20.120.740">
    <property type="entry name" value="YgfB uncharacterised protein family UPF0149, PF03695"/>
    <property type="match status" value="1"/>
</dbReference>
<accession>A0ABQ3FAW5</accession>
<feature type="region of interest" description="Disordered" evidence="1">
    <location>
        <begin position="200"/>
        <end position="235"/>
    </location>
</feature>
<protein>
    <recommendedName>
        <fullName evidence="4">YecA family protein</fullName>
    </recommendedName>
</protein>
<dbReference type="InterPro" id="IPR011978">
    <property type="entry name" value="YgfB-like"/>
</dbReference>
<evidence type="ECO:0000256" key="1">
    <source>
        <dbReference type="SAM" id="MobiDB-lite"/>
    </source>
</evidence>
<reference evidence="3" key="1">
    <citation type="journal article" date="2019" name="Int. J. Syst. Evol. Microbiol.">
        <title>The Global Catalogue of Microorganisms (GCM) 10K type strain sequencing project: providing services to taxonomists for standard genome sequencing and annotation.</title>
        <authorList>
            <consortium name="The Broad Institute Genomics Platform"/>
            <consortium name="The Broad Institute Genome Sequencing Center for Infectious Disease"/>
            <person name="Wu L."/>
            <person name="Ma J."/>
        </authorList>
    </citation>
    <scope>NUCLEOTIDE SEQUENCE [LARGE SCALE GENOMIC DNA]</scope>
    <source>
        <strain evidence="3">KCTC 42082</strain>
    </source>
</reference>
<evidence type="ECO:0008006" key="4">
    <source>
        <dbReference type="Google" id="ProtNLM"/>
    </source>
</evidence>
<dbReference type="SUPFAM" id="SSF101327">
    <property type="entry name" value="YgfB-like"/>
    <property type="match status" value="1"/>
</dbReference>
<sequence length="235" mass="25753">MNDITADTPQPVALLDDERLDALFDFFDSERVSEEALDFFGAHGLLTALAISTVVHDRDERHALIFDTTPEFDNDQQRQETLDALDALLDNAVDVFENGNVPDLPFDLEFEDSAEDNDDHPVRLWCAGFMEGVFLDEAAWFGTQEETAAELLLPFMTLSGLFDEEDPELAALGQQPVEATRLAGQLAELTLDLYLLQRAPAEKPTPAPSKGSKGAKGRSAGKSKSKNGGNAGKRR</sequence>
<dbReference type="InterPro" id="IPR036255">
    <property type="entry name" value="YgfB-like_sf"/>
</dbReference>
<proteinExistence type="predicted"/>
<name>A0ABQ3FAW5_9GAMM</name>
<keyword evidence="3" id="KW-1185">Reference proteome</keyword>
<dbReference type="EMBL" id="BMZM01000001">
    <property type="protein sequence ID" value="GHC16064.1"/>
    <property type="molecule type" value="Genomic_DNA"/>
</dbReference>
<dbReference type="Pfam" id="PF03695">
    <property type="entry name" value="UPF0149"/>
    <property type="match status" value="1"/>
</dbReference>
<comment type="caution">
    <text evidence="2">The sequence shown here is derived from an EMBL/GenBank/DDBJ whole genome shotgun (WGS) entry which is preliminary data.</text>
</comment>
<evidence type="ECO:0000313" key="3">
    <source>
        <dbReference type="Proteomes" id="UP000604243"/>
    </source>
</evidence>
<organism evidence="2 3">
    <name type="scientific">Kushneria pakistanensis</name>
    <dbReference type="NCBI Taxonomy" id="1508770"/>
    <lineage>
        <taxon>Bacteria</taxon>
        <taxon>Pseudomonadati</taxon>
        <taxon>Pseudomonadota</taxon>
        <taxon>Gammaproteobacteria</taxon>
        <taxon>Oceanospirillales</taxon>
        <taxon>Halomonadaceae</taxon>
        <taxon>Kushneria</taxon>
    </lineage>
</organism>
<feature type="compositionally biased region" description="Basic residues" evidence="1">
    <location>
        <begin position="213"/>
        <end position="225"/>
    </location>
</feature>
<gene>
    <name evidence="2" type="ORF">GCM10010082_03490</name>
</gene>
<evidence type="ECO:0000313" key="2">
    <source>
        <dbReference type="EMBL" id="GHC16064.1"/>
    </source>
</evidence>